<keyword evidence="3" id="KW-1185">Reference proteome</keyword>
<reference evidence="2" key="1">
    <citation type="submission" date="2021-01" db="EMBL/GenBank/DDBJ databases">
        <title>A chromosome-scale assembly of European eel, Anguilla anguilla.</title>
        <authorList>
            <person name="Henkel C."/>
            <person name="Jong-Raadsen S.A."/>
            <person name="Dufour S."/>
            <person name="Weltzien F.-A."/>
            <person name="Palstra A.P."/>
            <person name="Pelster B."/>
            <person name="Spaink H.P."/>
            <person name="Van Den Thillart G.E."/>
            <person name="Jansen H."/>
            <person name="Zahm M."/>
            <person name="Klopp C."/>
            <person name="Cedric C."/>
            <person name="Louis A."/>
            <person name="Berthelot C."/>
            <person name="Parey E."/>
            <person name="Roest Crollius H."/>
            <person name="Montfort J."/>
            <person name="Robinson-Rechavi M."/>
            <person name="Bucao C."/>
            <person name="Bouchez O."/>
            <person name="Gislard M."/>
            <person name="Lluch J."/>
            <person name="Milhes M."/>
            <person name="Lampietro C."/>
            <person name="Lopez Roques C."/>
            <person name="Donnadieu C."/>
            <person name="Braasch I."/>
            <person name="Desvignes T."/>
            <person name="Postlethwait J."/>
            <person name="Bobe J."/>
            <person name="Guiguen Y."/>
            <person name="Dirks R."/>
        </authorList>
    </citation>
    <scope>NUCLEOTIDE SEQUENCE</scope>
    <source>
        <strain evidence="2">Tag_6206</strain>
        <tissue evidence="2">Liver</tissue>
    </source>
</reference>
<feature type="compositionally biased region" description="Basic and acidic residues" evidence="1">
    <location>
        <begin position="129"/>
        <end position="141"/>
    </location>
</feature>
<proteinExistence type="predicted"/>
<evidence type="ECO:0000313" key="2">
    <source>
        <dbReference type="EMBL" id="KAG5841753.1"/>
    </source>
</evidence>
<feature type="region of interest" description="Disordered" evidence="1">
    <location>
        <begin position="65"/>
        <end position="84"/>
    </location>
</feature>
<evidence type="ECO:0000313" key="3">
    <source>
        <dbReference type="Proteomes" id="UP001044222"/>
    </source>
</evidence>
<organism evidence="2 3">
    <name type="scientific">Anguilla anguilla</name>
    <name type="common">European freshwater eel</name>
    <name type="synonym">Muraena anguilla</name>
    <dbReference type="NCBI Taxonomy" id="7936"/>
    <lineage>
        <taxon>Eukaryota</taxon>
        <taxon>Metazoa</taxon>
        <taxon>Chordata</taxon>
        <taxon>Craniata</taxon>
        <taxon>Vertebrata</taxon>
        <taxon>Euteleostomi</taxon>
        <taxon>Actinopterygii</taxon>
        <taxon>Neopterygii</taxon>
        <taxon>Teleostei</taxon>
        <taxon>Anguilliformes</taxon>
        <taxon>Anguillidae</taxon>
        <taxon>Anguilla</taxon>
    </lineage>
</organism>
<dbReference type="EMBL" id="JAFIRN010000009">
    <property type="protein sequence ID" value="KAG5841753.1"/>
    <property type="molecule type" value="Genomic_DNA"/>
</dbReference>
<gene>
    <name evidence="2" type="ORF">ANANG_G00170150</name>
</gene>
<sequence length="271" mass="29774">MVDVVPVKNEEGAVIMFILNFELATDGKPLASPHREIRRKIPIPWISAGRRCGFKLRLPLLGPGGVRKRSLRDDPEAGGTRDTSHLLQLLQSSLRLDRDASLSSCSLTRSRSHQSLQSARHASSADDVDSARLDRDGREGCPQHSCRGREGPAQGAVNSKPGLQNSTSDSDLARFRALSAIPQISLNFVDLKPDPFVALPPGDVDILAPCKLMDRTHNVTEKVTQVRKCLRETVRRLPRRCQAGQCAVADVWMKRCFVTPAVTDAEKEPCA</sequence>
<accession>A0A9D3RSU8</accession>
<protein>
    <submittedName>
        <fullName evidence="2">Uncharacterized protein</fullName>
    </submittedName>
</protein>
<dbReference type="AlphaFoldDB" id="A0A9D3RSU8"/>
<dbReference type="Proteomes" id="UP001044222">
    <property type="component" value="Chromosome 9"/>
</dbReference>
<evidence type="ECO:0000256" key="1">
    <source>
        <dbReference type="SAM" id="MobiDB-lite"/>
    </source>
</evidence>
<feature type="region of interest" description="Disordered" evidence="1">
    <location>
        <begin position="107"/>
        <end position="168"/>
    </location>
</feature>
<comment type="caution">
    <text evidence="2">The sequence shown here is derived from an EMBL/GenBank/DDBJ whole genome shotgun (WGS) entry which is preliminary data.</text>
</comment>
<name>A0A9D3RSU8_ANGAN</name>